<comment type="subunit">
    <text evidence="3">Homodimer.</text>
</comment>
<feature type="binding site" evidence="3">
    <location>
        <position position="261"/>
    </location>
    <ligand>
        <name>NADP(+)</name>
        <dbReference type="ChEBI" id="CHEBI:58349"/>
    </ligand>
</feature>
<comment type="function">
    <text evidence="3">Involved in the biosynthesis of the chorismate, which leads to the biosynthesis of aromatic amino acids. Catalyzes the reversible NADPH linked reduction of 3-dehydroshikimate (DHSA) to yield shikimate (SA).</text>
</comment>
<dbReference type="Proteomes" id="UP000602653">
    <property type="component" value="Chromosome"/>
</dbReference>
<keyword evidence="2 3" id="KW-0057">Aromatic amino acid biosynthesis</keyword>
<keyword evidence="3" id="KW-0560">Oxidoreductase</keyword>
<dbReference type="Gene3D" id="3.40.50.10860">
    <property type="entry name" value="Leucine Dehydrogenase, chain A, domain 1"/>
    <property type="match status" value="1"/>
</dbReference>
<dbReference type="Pfam" id="PF08501">
    <property type="entry name" value="Shikimate_dh_N"/>
    <property type="match status" value="1"/>
</dbReference>
<feature type="binding site" evidence="3">
    <location>
        <position position="240"/>
    </location>
    <ligand>
        <name>shikimate</name>
        <dbReference type="ChEBI" id="CHEBI:36208"/>
    </ligand>
</feature>
<feature type="domain" description="Shikimate dehydrogenase substrate binding N-terminal" evidence="4">
    <location>
        <begin position="15"/>
        <end position="97"/>
    </location>
</feature>
<dbReference type="PANTHER" id="PTHR21089:SF1">
    <property type="entry name" value="BIFUNCTIONAL 3-DEHYDROQUINATE DEHYDRATASE_SHIKIMATE DEHYDROGENASE, CHLOROPLASTIC"/>
    <property type="match status" value="1"/>
</dbReference>
<sequence length="298" mass="32454">MRFDVSQHSHYRYGLIGSPIAHSLSPAIHHASFERLGIDASYELLPTEKFELQDRLTQSEAAGFTGLNVTMPLKRAIVPLMDELTSSARLAQSVNTVLFRDGKRIGHSTDGPGMLRPLCQLGNDLTSMKIVILGTGGAGAAVTIAAMESGVSHVWLLNRLGRGLARGHQLSSRLSVMKPAYAQSLVVAPLDYEPLTEAIVRSADVVVNCTSLGMAPDYADRSPVPQEWLSSHHTIMDAVYSPIETRLLEMGRRAGAETISGVSMLVAQGLLAEEFWLDCKLTGEHWRFIETGFPDFLA</sequence>
<feature type="binding site" evidence="3">
    <location>
        <begin position="23"/>
        <end position="25"/>
    </location>
    <ligand>
        <name>shikimate</name>
        <dbReference type="ChEBI" id="CHEBI:36208"/>
    </ligand>
</feature>
<dbReference type="CDD" id="cd01065">
    <property type="entry name" value="NAD_bind_Shikimate_DH"/>
    <property type="match status" value="1"/>
</dbReference>
<dbReference type="InterPro" id="IPR013708">
    <property type="entry name" value="Shikimate_DH-bd_N"/>
</dbReference>
<gene>
    <name evidence="3" type="primary">aroE</name>
    <name evidence="5" type="ORF">JTE88_04660</name>
</gene>
<feature type="binding site" evidence="3">
    <location>
        <position position="238"/>
    </location>
    <ligand>
        <name>NADP(+)</name>
        <dbReference type="ChEBI" id="CHEBI:58349"/>
    </ligand>
</feature>
<organism evidence="5 6">
    <name type="scientific">Arcanobacterium phocisimile</name>
    <dbReference type="NCBI Taxonomy" id="1302235"/>
    <lineage>
        <taxon>Bacteria</taxon>
        <taxon>Bacillati</taxon>
        <taxon>Actinomycetota</taxon>
        <taxon>Actinomycetes</taxon>
        <taxon>Actinomycetales</taxon>
        <taxon>Actinomycetaceae</taxon>
        <taxon>Arcanobacterium</taxon>
    </lineage>
</organism>
<comment type="similarity">
    <text evidence="3">Belongs to the shikimate dehydrogenase family.</text>
</comment>
<evidence type="ECO:0000313" key="6">
    <source>
        <dbReference type="Proteomes" id="UP000602653"/>
    </source>
</evidence>
<reference evidence="5 6" key="1">
    <citation type="submission" date="2021-02" db="EMBL/GenBank/DDBJ databases">
        <title>Complete Genome Sequence of Arcanobacterium phocisimile strain DSM 26142T from a harbour seal.</title>
        <authorList>
            <person name="Borowiak M."/>
            <person name="Alssahen M."/>
            <person name="Malorny B."/>
            <person name="Laemmler C."/>
            <person name="Siebert U."/>
            <person name="Ploetz M."/>
            <person name="Abdulmawjood A."/>
        </authorList>
    </citation>
    <scope>NUCLEOTIDE SEQUENCE [LARGE SCALE GENOMIC DNA]</scope>
    <source>
        <strain evidence="5 6">DSM 26142</strain>
    </source>
</reference>
<dbReference type="RefSeq" id="WP_204423035.1">
    <property type="nucleotide sequence ID" value="NZ_CP070228.1"/>
</dbReference>
<feature type="binding site" evidence="3">
    <location>
        <position position="110"/>
    </location>
    <ligand>
        <name>shikimate</name>
        <dbReference type="ChEBI" id="CHEBI:36208"/>
    </ligand>
</feature>
<name>A0ABX7IE50_9ACTO</name>
<dbReference type="InterPro" id="IPR022893">
    <property type="entry name" value="Shikimate_DH_fam"/>
</dbReference>
<keyword evidence="3" id="KW-0521">NADP</keyword>
<dbReference type="SUPFAM" id="SSF53223">
    <property type="entry name" value="Aminoacid dehydrogenase-like, N-terminal domain"/>
    <property type="match status" value="1"/>
</dbReference>
<dbReference type="PANTHER" id="PTHR21089">
    <property type="entry name" value="SHIKIMATE DEHYDROGENASE"/>
    <property type="match status" value="1"/>
</dbReference>
<evidence type="ECO:0000313" key="5">
    <source>
        <dbReference type="EMBL" id="QRV01414.1"/>
    </source>
</evidence>
<evidence type="ECO:0000256" key="3">
    <source>
        <dbReference type="HAMAP-Rule" id="MF_00222"/>
    </source>
</evidence>
<comment type="catalytic activity">
    <reaction evidence="3">
        <text>shikimate + NADP(+) = 3-dehydroshikimate + NADPH + H(+)</text>
        <dbReference type="Rhea" id="RHEA:17737"/>
        <dbReference type="ChEBI" id="CHEBI:15378"/>
        <dbReference type="ChEBI" id="CHEBI:16630"/>
        <dbReference type="ChEBI" id="CHEBI:36208"/>
        <dbReference type="ChEBI" id="CHEBI:57783"/>
        <dbReference type="ChEBI" id="CHEBI:58349"/>
        <dbReference type="EC" id="1.1.1.25"/>
    </reaction>
</comment>
<feature type="binding site" evidence="3">
    <location>
        <position position="268"/>
    </location>
    <ligand>
        <name>shikimate</name>
        <dbReference type="ChEBI" id="CHEBI:36208"/>
    </ligand>
</feature>
<dbReference type="InterPro" id="IPR046346">
    <property type="entry name" value="Aminoacid_DH-like_N_sf"/>
</dbReference>
<keyword evidence="3" id="KW-0028">Amino-acid biosynthesis</keyword>
<feature type="active site" description="Proton acceptor" evidence="3">
    <location>
        <position position="74"/>
    </location>
</feature>
<keyword evidence="6" id="KW-1185">Reference proteome</keyword>
<dbReference type="SUPFAM" id="SSF51735">
    <property type="entry name" value="NAD(P)-binding Rossmann-fold domains"/>
    <property type="match status" value="1"/>
</dbReference>
<dbReference type="EC" id="1.1.1.25" evidence="3"/>
<accession>A0ABX7IE50</accession>
<dbReference type="InterPro" id="IPR036291">
    <property type="entry name" value="NAD(P)-bd_dom_sf"/>
</dbReference>
<proteinExistence type="inferred from homology"/>
<comment type="caution">
    <text evidence="3">Lacks conserved residue(s) required for the propagation of feature annotation.</text>
</comment>
<evidence type="ECO:0000256" key="2">
    <source>
        <dbReference type="ARBA" id="ARBA00023141"/>
    </source>
</evidence>
<dbReference type="Gene3D" id="3.40.50.720">
    <property type="entry name" value="NAD(P)-binding Rossmann-like Domain"/>
    <property type="match status" value="1"/>
</dbReference>
<evidence type="ECO:0000256" key="1">
    <source>
        <dbReference type="ARBA" id="ARBA00004871"/>
    </source>
</evidence>
<feature type="binding site" evidence="3">
    <location>
        <position position="95"/>
    </location>
    <ligand>
        <name>shikimate</name>
        <dbReference type="ChEBI" id="CHEBI:36208"/>
    </ligand>
</feature>
<evidence type="ECO:0000259" key="4">
    <source>
        <dbReference type="Pfam" id="PF08501"/>
    </source>
</evidence>
<feature type="binding site" evidence="3">
    <location>
        <position position="70"/>
    </location>
    <ligand>
        <name>shikimate</name>
        <dbReference type="ChEBI" id="CHEBI:36208"/>
    </ligand>
</feature>
<dbReference type="HAMAP" id="MF_00222">
    <property type="entry name" value="Shikimate_DH_AroE"/>
    <property type="match status" value="1"/>
</dbReference>
<protein>
    <recommendedName>
        <fullName evidence="3">Shikimate dehydrogenase (NADP(+))</fullName>
        <shortName evidence="3">SDH</shortName>
        <ecNumber evidence="3">1.1.1.25</ecNumber>
    </recommendedName>
</protein>
<comment type="pathway">
    <text evidence="1 3">Metabolic intermediate biosynthesis; chorismate biosynthesis; chorismate from D-erythrose 4-phosphate and phosphoenolpyruvate: step 4/7.</text>
</comment>
<dbReference type="EMBL" id="CP070228">
    <property type="protein sequence ID" value="QRV01414.1"/>
    <property type="molecule type" value="Genomic_DNA"/>
</dbReference>